<name>A0AAE3M186_9BACT</name>
<accession>A0AAE3M186</accession>
<dbReference type="RefSeq" id="WP_301188533.1">
    <property type="nucleotide sequence ID" value="NZ_JAPDPJ010000001.1"/>
</dbReference>
<dbReference type="SUPFAM" id="SSF55961">
    <property type="entry name" value="Bet v1-like"/>
    <property type="match status" value="1"/>
</dbReference>
<evidence type="ECO:0000313" key="2">
    <source>
        <dbReference type="Proteomes" id="UP001209229"/>
    </source>
</evidence>
<keyword evidence="2" id="KW-1185">Reference proteome</keyword>
<protein>
    <submittedName>
        <fullName evidence="1">SRPBCC family protein</fullName>
    </submittedName>
</protein>
<reference evidence="1" key="1">
    <citation type="submission" date="2022-10" db="EMBL/GenBank/DDBJ databases">
        <authorList>
            <person name="Yu W.X."/>
        </authorList>
    </citation>
    <scope>NUCLEOTIDE SEQUENCE</scope>
    <source>
        <strain evidence="1">AAT</strain>
    </source>
</reference>
<sequence>MTKFESDIKKTAQKDETVFSFISNFNNFQNLIPQDKITDWQSTEDSCRFKVDGIGDAGLKIIEKEPFKTVKYSTDGKVPFNFYLWVQLKQVAENDTRIKLTIKADLNPMMKMMVSKHVKKFLNMLGDAIANYHYPNN</sequence>
<dbReference type="AlphaFoldDB" id="A0AAE3M186"/>
<gene>
    <name evidence="1" type="ORF">OM075_00720</name>
</gene>
<dbReference type="EMBL" id="JAPDPJ010000001">
    <property type="protein sequence ID" value="MCW3784962.1"/>
    <property type="molecule type" value="Genomic_DNA"/>
</dbReference>
<proteinExistence type="predicted"/>
<evidence type="ECO:0000313" key="1">
    <source>
        <dbReference type="EMBL" id="MCW3784962.1"/>
    </source>
</evidence>
<organism evidence="1 2">
    <name type="scientific">Plebeiibacterium sediminum</name>
    <dbReference type="NCBI Taxonomy" id="2992112"/>
    <lineage>
        <taxon>Bacteria</taxon>
        <taxon>Pseudomonadati</taxon>
        <taxon>Bacteroidota</taxon>
        <taxon>Bacteroidia</taxon>
        <taxon>Marinilabiliales</taxon>
        <taxon>Marinilabiliaceae</taxon>
        <taxon>Plebeiibacterium</taxon>
    </lineage>
</organism>
<dbReference type="Proteomes" id="UP001209229">
    <property type="component" value="Unassembled WGS sequence"/>
</dbReference>
<comment type="caution">
    <text evidence="1">The sequence shown here is derived from an EMBL/GenBank/DDBJ whole genome shotgun (WGS) entry which is preliminary data.</text>
</comment>